<sequence>MIDVTEHDFHPSRRIARATPDSPGGELAARIRTLAAESVPARDRSLPAALCTVAAEVGFEDANGTDSANATAFADVLEPVVTTVTLLEGYVSLRLTLVDDAEALADWSMPTVDRDDAILASDFLHASAYATVAETPVSDRRRLELYRLLLEGSTTLTRQYLARSDADELVAPNERVDTAERTDPAVCADTDETVDGRFEAPATLAETAAAIGSTAVDASAETRTALRQYSHAMMTALATQSSATSDDDPQASAARVLFDPTCQHAVVTDAELAYATPAVERSLERARTALEALADDAAGTDVSSPLGRLERATRVPFHRE</sequence>
<accession>L9VZP2</accession>
<evidence type="ECO:0000313" key="2">
    <source>
        <dbReference type="Proteomes" id="UP000011599"/>
    </source>
</evidence>
<dbReference type="STRING" id="1114856.GCA_000383975_02263"/>
<dbReference type="AlphaFoldDB" id="L9VZP2"/>
<proteinExistence type="predicted"/>
<comment type="caution">
    <text evidence="1">The sequence shown here is derived from an EMBL/GenBank/DDBJ whole genome shotgun (WGS) entry which is preliminary data.</text>
</comment>
<evidence type="ECO:0000313" key="1">
    <source>
        <dbReference type="EMBL" id="ELY41518.1"/>
    </source>
</evidence>
<keyword evidence="2" id="KW-1185">Reference proteome</keyword>
<gene>
    <name evidence="1" type="ORF">C496_09211</name>
</gene>
<dbReference type="Proteomes" id="UP000011599">
    <property type="component" value="Unassembled WGS sequence"/>
</dbReference>
<dbReference type="PATRIC" id="fig|1114856.3.peg.1918"/>
<organism evidence="1 2">
    <name type="scientific">Natronorubrum tibetense GA33</name>
    <dbReference type="NCBI Taxonomy" id="1114856"/>
    <lineage>
        <taxon>Archaea</taxon>
        <taxon>Methanobacteriati</taxon>
        <taxon>Methanobacteriota</taxon>
        <taxon>Stenosarchaea group</taxon>
        <taxon>Halobacteria</taxon>
        <taxon>Halobacteriales</taxon>
        <taxon>Natrialbaceae</taxon>
        <taxon>Natronorubrum</taxon>
    </lineage>
</organism>
<evidence type="ECO:0008006" key="3">
    <source>
        <dbReference type="Google" id="ProtNLM"/>
    </source>
</evidence>
<name>L9VZP2_9EURY</name>
<dbReference type="EMBL" id="AOHW01000027">
    <property type="protein sequence ID" value="ELY41518.1"/>
    <property type="molecule type" value="Genomic_DNA"/>
</dbReference>
<dbReference type="eggNOG" id="arCOG01726">
    <property type="taxonomic scope" value="Archaea"/>
</dbReference>
<reference evidence="1 2" key="1">
    <citation type="journal article" date="2014" name="PLoS Genet.">
        <title>Phylogenetically driven sequencing of extremely halophilic archaea reveals strategies for static and dynamic osmo-response.</title>
        <authorList>
            <person name="Becker E.A."/>
            <person name="Seitzer P.M."/>
            <person name="Tritt A."/>
            <person name="Larsen D."/>
            <person name="Krusor M."/>
            <person name="Yao A.I."/>
            <person name="Wu D."/>
            <person name="Madern D."/>
            <person name="Eisen J.A."/>
            <person name="Darling A.E."/>
            <person name="Facciotti M.T."/>
        </authorList>
    </citation>
    <scope>NUCLEOTIDE SEQUENCE [LARGE SCALE GENOMIC DNA]</scope>
    <source>
        <strain evidence="1 2">GA33</strain>
    </source>
</reference>
<dbReference type="OrthoDB" id="202855at2157"/>
<protein>
    <recommendedName>
        <fullName evidence="3">Polyprenyl synthetase</fullName>
    </recommendedName>
</protein>